<gene>
    <name evidence="2" type="ORF">L873DRAFT_90927</name>
</gene>
<dbReference type="Proteomes" id="UP000276215">
    <property type="component" value="Unassembled WGS sequence"/>
</dbReference>
<feature type="compositionally biased region" description="Basic residues" evidence="1">
    <location>
        <begin position="1"/>
        <end position="14"/>
    </location>
</feature>
<evidence type="ECO:0000313" key="3">
    <source>
        <dbReference type="Proteomes" id="UP000276215"/>
    </source>
</evidence>
<feature type="compositionally biased region" description="Basic and acidic residues" evidence="1">
    <location>
        <begin position="110"/>
        <end position="119"/>
    </location>
</feature>
<keyword evidence="3" id="KW-1185">Reference proteome</keyword>
<accession>A0A3N4KCL2</accession>
<evidence type="ECO:0000313" key="2">
    <source>
        <dbReference type="EMBL" id="RPB03685.1"/>
    </source>
</evidence>
<feature type="compositionally biased region" description="Polar residues" evidence="1">
    <location>
        <begin position="95"/>
        <end position="109"/>
    </location>
</feature>
<feature type="compositionally biased region" description="Polar residues" evidence="1">
    <location>
        <begin position="15"/>
        <end position="26"/>
    </location>
</feature>
<evidence type="ECO:0000256" key="1">
    <source>
        <dbReference type="SAM" id="MobiDB-lite"/>
    </source>
</evidence>
<sequence>MCKAKKPMRPKQTNHNHSTISYRTSISLNHPLPPPSPPPPNNPTKYPSLPNYPDVTLYYEYLFTPPPPYSPPTQSLSQNQSINQKNKKRPDPELSLTSQFPSKNKTQNKIPREKRPPTP</sequence>
<feature type="region of interest" description="Disordered" evidence="1">
    <location>
        <begin position="63"/>
        <end position="119"/>
    </location>
</feature>
<feature type="compositionally biased region" description="Pro residues" evidence="1">
    <location>
        <begin position="31"/>
        <end position="42"/>
    </location>
</feature>
<dbReference type="EMBL" id="ML120361">
    <property type="protein sequence ID" value="RPB03685.1"/>
    <property type="molecule type" value="Genomic_DNA"/>
</dbReference>
<name>A0A3N4KCL2_9PEZI</name>
<protein>
    <submittedName>
        <fullName evidence="2">Uncharacterized protein</fullName>
    </submittedName>
</protein>
<dbReference type="AlphaFoldDB" id="A0A3N4KCL2"/>
<reference evidence="2 3" key="1">
    <citation type="journal article" date="2018" name="Nat. Ecol. Evol.">
        <title>Pezizomycetes genomes reveal the molecular basis of ectomycorrhizal truffle lifestyle.</title>
        <authorList>
            <person name="Murat C."/>
            <person name="Payen T."/>
            <person name="Noel B."/>
            <person name="Kuo A."/>
            <person name="Morin E."/>
            <person name="Chen J."/>
            <person name="Kohler A."/>
            <person name="Krizsan K."/>
            <person name="Balestrini R."/>
            <person name="Da Silva C."/>
            <person name="Montanini B."/>
            <person name="Hainaut M."/>
            <person name="Levati E."/>
            <person name="Barry K.W."/>
            <person name="Belfiori B."/>
            <person name="Cichocki N."/>
            <person name="Clum A."/>
            <person name="Dockter R.B."/>
            <person name="Fauchery L."/>
            <person name="Guy J."/>
            <person name="Iotti M."/>
            <person name="Le Tacon F."/>
            <person name="Lindquist E.A."/>
            <person name="Lipzen A."/>
            <person name="Malagnac F."/>
            <person name="Mello A."/>
            <person name="Molinier V."/>
            <person name="Miyauchi S."/>
            <person name="Poulain J."/>
            <person name="Riccioni C."/>
            <person name="Rubini A."/>
            <person name="Sitrit Y."/>
            <person name="Splivallo R."/>
            <person name="Traeger S."/>
            <person name="Wang M."/>
            <person name="Zifcakova L."/>
            <person name="Wipf D."/>
            <person name="Zambonelli A."/>
            <person name="Paolocci F."/>
            <person name="Nowrousian M."/>
            <person name="Ottonello S."/>
            <person name="Baldrian P."/>
            <person name="Spatafora J.W."/>
            <person name="Henrissat B."/>
            <person name="Nagy L.G."/>
            <person name="Aury J.M."/>
            <person name="Wincker P."/>
            <person name="Grigoriev I.V."/>
            <person name="Bonfante P."/>
            <person name="Martin F.M."/>
        </authorList>
    </citation>
    <scope>NUCLEOTIDE SEQUENCE [LARGE SCALE GENOMIC DNA]</scope>
    <source>
        <strain evidence="2 3">120613-1</strain>
    </source>
</reference>
<organism evidence="2 3">
    <name type="scientific">Choiromyces venosus 120613-1</name>
    <dbReference type="NCBI Taxonomy" id="1336337"/>
    <lineage>
        <taxon>Eukaryota</taxon>
        <taxon>Fungi</taxon>
        <taxon>Dikarya</taxon>
        <taxon>Ascomycota</taxon>
        <taxon>Pezizomycotina</taxon>
        <taxon>Pezizomycetes</taxon>
        <taxon>Pezizales</taxon>
        <taxon>Tuberaceae</taxon>
        <taxon>Choiromyces</taxon>
    </lineage>
</organism>
<proteinExistence type="predicted"/>
<feature type="region of interest" description="Disordered" evidence="1">
    <location>
        <begin position="1"/>
        <end position="51"/>
    </location>
</feature>